<evidence type="ECO:0000256" key="1">
    <source>
        <dbReference type="SAM" id="MobiDB-lite"/>
    </source>
</evidence>
<dbReference type="Gene3D" id="6.10.160.20">
    <property type="match status" value="1"/>
</dbReference>
<evidence type="ECO:0000259" key="2">
    <source>
        <dbReference type="Pfam" id="PF13867"/>
    </source>
</evidence>
<dbReference type="AlphaFoldDB" id="A0A2P7YDE3"/>
<feature type="domain" description="Histone deacetylase complex subunit SAP30 Sin3 binding" evidence="2">
    <location>
        <begin position="119"/>
        <end position="153"/>
    </location>
</feature>
<feature type="compositionally biased region" description="Polar residues" evidence="1">
    <location>
        <begin position="31"/>
        <end position="49"/>
    </location>
</feature>
<organism evidence="3 4">
    <name type="scientific">Elsinoe australis</name>
    <dbReference type="NCBI Taxonomy" id="40998"/>
    <lineage>
        <taxon>Eukaryota</taxon>
        <taxon>Fungi</taxon>
        <taxon>Dikarya</taxon>
        <taxon>Ascomycota</taxon>
        <taxon>Pezizomycotina</taxon>
        <taxon>Dothideomycetes</taxon>
        <taxon>Dothideomycetidae</taxon>
        <taxon>Myriangiales</taxon>
        <taxon>Elsinoaceae</taxon>
        <taxon>Elsinoe</taxon>
    </lineage>
</organism>
<dbReference type="Proteomes" id="UP000243723">
    <property type="component" value="Unassembled WGS sequence"/>
</dbReference>
<accession>A0A2P7YDE3</accession>
<gene>
    <name evidence="3" type="ORF">B9Z65_8300</name>
</gene>
<evidence type="ECO:0000313" key="3">
    <source>
        <dbReference type="EMBL" id="PSK33974.1"/>
    </source>
</evidence>
<evidence type="ECO:0000313" key="4">
    <source>
        <dbReference type="Proteomes" id="UP000243723"/>
    </source>
</evidence>
<dbReference type="EMBL" id="NHZQ01000447">
    <property type="protein sequence ID" value="PSK33974.1"/>
    <property type="molecule type" value="Genomic_DNA"/>
</dbReference>
<name>A0A2P7YDE3_9PEZI</name>
<reference evidence="3 4" key="1">
    <citation type="submission" date="2017-05" db="EMBL/GenBank/DDBJ databases">
        <title>Draft genome sequence of Elsinoe australis.</title>
        <authorList>
            <person name="Cheng Q."/>
        </authorList>
    </citation>
    <scope>NUCLEOTIDE SEQUENCE [LARGE SCALE GENOMIC DNA]</scope>
    <source>
        <strain evidence="3 4">NL1</strain>
    </source>
</reference>
<dbReference type="OrthoDB" id="510958at2759"/>
<proteinExistence type="predicted"/>
<dbReference type="InterPro" id="IPR038291">
    <property type="entry name" value="SAP30_C_sf"/>
</dbReference>
<sequence length="174" mass="18899">MAPTKKTAQDDSSASSKAPNLSAKAIGKKPANSTLSTANSNAQKAQASINGEDGEKDDFGDTKGLSWNKEQLSNLQNYRFKNKLNHSSPYTNSLNRAVLTNPGIGQHSPTAIAMKRRAQKKDSKQDLATAVRKHFNAMPADQSAVAAAFIHRVHNQEKEFRIRNLPNKIKSGAT</sequence>
<feature type="region of interest" description="Disordered" evidence="1">
    <location>
        <begin position="1"/>
        <end position="65"/>
    </location>
</feature>
<keyword evidence="4" id="KW-1185">Reference proteome</keyword>
<dbReference type="Pfam" id="PF13867">
    <property type="entry name" value="SAP30_Sin3_bdg"/>
    <property type="match status" value="1"/>
</dbReference>
<feature type="compositionally biased region" description="Polar residues" evidence="1">
    <location>
        <begin position="10"/>
        <end position="19"/>
    </location>
</feature>
<protein>
    <recommendedName>
        <fullName evidence="2">Histone deacetylase complex subunit SAP30 Sin3 binding domain-containing protein</fullName>
    </recommendedName>
</protein>
<comment type="caution">
    <text evidence="3">The sequence shown here is derived from an EMBL/GenBank/DDBJ whole genome shotgun (WGS) entry which is preliminary data.</text>
</comment>
<dbReference type="InterPro" id="IPR025718">
    <property type="entry name" value="SAP30_Sin3-bd"/>
</dbReference>